<organism evidence="4 5">
    <name type="scientific">Microcystis aeruginosa PCC 9432</name>
    <dbReference type="NCBI Taxonomy" id="1160280"/>
    <lineage>
        <taxon>Bacteria</taxon>
        <taxon>Bacillati</taxon>
        <taxon>Cyanobacteriota</taxon>
        <taxon>Cyanophyceae</taxon>
        <taxon>Oscillatoriophycideae</taxon>
        <taxon>Chroococcales</taxon>
        <taxon>Microcystaceae</taxon>
        <taxon>Microcystis</taxon>
    </lineage>
</organism>
<evidence type="ECO:0000259" key="3">
    <source>
        <dbReference type="Pfam" id="PF05685"/>
    </source>
</evidence>
<evidence type="ECO:0000313" key="4">
    <source>
        <dbReference type="EMBL" id="CCH93725.1"/>
    </source>
</evidence>
<evidence type="ECO:0000256" key="1">
    <source>
        <dbReference type="SAM" id="Coils"/>
    </source>
</evidence>
<dbReference type="CDD" id="cd06260">
    <property type="entry name" value="DUF820-like"/>
    <property type="match status" value="1"/>
</dbReference>
<gene>
    <name evidence="4" type="ORF">MICCA_3300004</name>
</gene>
<feature type="domain" description="Putative restriction endonuclease" evidence="3">
    <location>
        <begin position="55"/>
        <end position="218"/>
    </location>
</feature>
<feature type="region of interest" description="Disordered" evidence="2">
    <location>
        <begin position="24"/>
        <end position="52"/>
    </location>
</feature>
<feature type="coiled-coil region" evidence="1">
    <location>
        <begin position="247"/>
        <end position="288"/>
    </location>
</feature>
<name>A0A822LFZ1_MICAE</name>
<dbReference type="Proteomes" id="UP000005806">
    <property type="component" value="Unassembled WGS sequence"/>
</dbReference>
<evidence type="ECO:0000313" key="5">
    <source>
        <dbReference type="Proteomes" id="UP000005806"/>
    </source>
</evidence>
<evidence type="ECO:0000256" key="2">
    <source>
        <dbReference type="SAM" id="MobiDB-lite"/>
    </source>
</evidence>
<dbReference type="PANTHER" id="PTHR33352">
    <property type="entry name" value="SLR1095 PROTEIN"/>
    <property type="match status" value="1"/>
</dbReference>
<accession>A0A822LFZ1</accession>
<dbReference type="Pfam" id="PF05685">
    <property type="entry name" value="Uma2"/>
    <property type="match status" value="1"/>
</dbReference>
<proteinExistence type="predicted"/>
<reference evidence="4 5" key="1">
    <citation type="submission" date="2012-04" db="EMBL/GenBank/DDBJ databases">
        <authorList>
            <person name="Genoscope - CEA"/>
        </authorList>
    </citation>
    <scope>NUCLEOTIDE SEQUENCE [LARGE SCALE GENOMIC DNA]</scope>
    <source>
        <strain evidence="4 5">9432</strain>
    </source>
</reference>
<dbReference type="InterPro" id="IPR008538">
    <property type="entry name" value="Uma2"/>
</dbReference>
<comment type="caution">
    <text evidence="4">The sequence shown here is derived from an EMBL/GenBank/DDBJ whole genome shotgun (WGS) entry which is preliminary data.</text>
</comment>
<dbReference type="AlphaFoldDB" id="A0A822LFZ1"/>
<keyword evidence="1" id="KW-0175">Coiled coil</keyword>
<protein>
    <submittedName>
        <fullName evidence="4">Similar to tr/Q8YQJ9/Q8YQJ9</fullName>
    </submittedName>
</protein>
<sequence length="291" mass="33049">MQDAPQKTGLFQKPVFSNKIMTTPSFTIPQSDPPLSPRQSLPTMYDLPSDNPLEPGLPDEFHLLQPQLLLLTFQPPNWEPDLVFSAADLNLYYDVRHPQWYKRPDWFGVVGVPRLYDGHDLRLSYVIWQEGVSPTIVVELLSPGTENQDLGEELRQPGEPPTKWTVYEQILRIPYYVVFSRYTNQLQAFELVGGYYQPVALVEGRLPIPPLELSLGLWQGSYRGIERLWLRWLTLEGELIPLADEELIAAKQEASAAKQEASAAKQEASAAKQRAEQLAARLRELGIDPET</sequence>
<dbReference type="EMBL" id="CAIH01000258">
    <property type="protein sequence ID" value="CCH93725.1"/>
    <property type="molecule type" value="Genomic_DNA"/>
</dbReference>
<dbReference type="PANTHER" id="PTHR33352:SF3">
    <property type="entry name" value="SLR1612 PROTEIN"/>
    <property type="match status" value="1"/>
</dbReference>